<comment type="subcellular location">
    <subcellularLocation>
        <location evidence="1">Membrane</location>
        <topology evidence="1">Multi-pass membrane protein</topology>
    </subcellularLocation>
</comment>
<evidence type="ECO:0000256" key="5">
    <source>
        <dbReference type="SAM" id="Phobius"/>
    </source>
</evidence>
<evidence type="ECO:0000256" key="2">
    <source>
        <dbReference type="ARBA" id="ARBA00022692"/>
    </source>
</evidence>
<keyword evidence="3 5" id="KW-1133">Transmembrane helix</keyword>
<feature type="transmembrane region" description="Helical" evidence="5">
    <location>
        <begin position="31"/>
        <end position="50"/>
    </location>
</feature>
<evidence type="ECO:0000259" key="6">
    <source>
        <dbReference type="Pfam" id="PF05154"/>
    </source>
</evidence>
<dbReference type="InterPro" id="IPR050932">
    <property type="entry name" value="TM2D1-3-like"/>
</dbReference>
<name>A0ABV5B1N2_9BACL</name>
<reference evidence="7 8" key="1">
    <citation type="submission" date="2024-09" db="EMBL/GenBank/DDBJ databases">
        <title>Paenibacillus zeirhizospherea sp. nov., isolated from surface of the maize (Zea mays) roots in a horticulture field, Hungary.</title>
        <authorList>
            <person name="Marton D."/>
            <person name="Farkas M."/>
            <person name="Bedics A."/>
            <person name="Toth E."/>
            <person name="Tancsics A."/>
            <person name="Boka K."/>
            <person name="Maroti G."/>
            <person name="Kriszt B."/>
            <person name="Cserhati M."/>
        </authorList>
    </citation>
    <scope>NUCLEOTIDE SEQUENCE [LARGE SCALE GENOMIC DNA]</scope>
    <source>
        <strain evidence="7 8">KCTC 33519</strain>
    </source>
</reference>
<proteinExistence type="predicted"/>
<organism evidence="7 8">
    <name type="scientific">Paenibacillus enshidis</name>
    <dbReference type="NCBI Taxonomy" id="1458439"/>
    <lineage>
        <taxon>Bacteria</taxon>
        <taxon>Bacillati</taxon>
        <taxon>Bacillota</taxon>
        <taxon>Bacilli</taxon>
        <taxon>Bacillales</taxon>
        <taxon>Paenibacillaceae</taxon>
        <taxon>Paenibacillus</taxon>
    </lineage>
</organism>
<keyword evidence="4 5" id="KW-0472">Membrane</keyword>
<evidence type="ECO:0000313" key="7">
    <source>
        <dbReference type="EMBL" id="MFB5269589.1"/>
    </source>
</evidence>
<feature type="transmembrane region" description="Helical" evidence="5">
    <location>
        <begin position="56"/>
        <end position="78"/>
    </location>
</feature>
<dbReference type="Pfam" id="PF05154">
    <property type="entry name" value="TM2"/>
    <property type="match status" value="1"/>
</dbReference>
<accession>A0ABV5B1N2</accession>
<dbReference type="Proteomes" id="UP001580346">
    <property type="component" value="Unassembled WGS sequence"/>
</dbReference>
<protein>
    <submittedName>
        <fullName evidence="7">TM2 domain-containing protein</fullName>
    </submittedName>
</protein>
<sequence>MSYNIVRKSQLDTRELMLLESEVKARGKNMVVAYVLWYFLGMFGGHRFYMKKTGSAVAQLILSITVIGMIVTSIWWVVDAFLLHTWVKDHNERVEDRLIHEITSRRSFDSHNNYNNHDNHVVF</sequence>
<feature type="domain" description="TM2" evidence="6">
    <location>
        <begin position="27"/>
        <end position="81"/>
    </location>
</feature>
<dbReference type="PANTHER" id="PTHR21016">
    <property type="entry name" value="BETA-AMYLOID BINDING PROTEIN-RELATED"/>
    <property type="match status" value="1"/>
</dbReference>
<dbReference type="RefSeq" id="WP_375357860.1">
    <property type="nucleotide sequence ID" value="NZ_JBHHMI010000034.1"/>
</dbReference>
<gene>
    <name evidence="7" type="ORF">ACE41H_22780</name>
</gene>
<keyword evidence="2 5" id="KW-0812">Transmembrane</keyword>
<comment type="caution">
    <text evidence="7">The sequence shown here is derived from an EMBL/GenBank/DDBJ whole genome shotgun (WGS) entry which is preliminary data.</text>
</comment>
<keyword evidence="8" id="KW-1185">Reference proteome</keyword>
<evidence type="ECO:0000313" key="8">
    <source>
        <dbReference type="Proteomes" id="UP001580346"/>
    </source>
</evidence>
<dbReference type="EMBL" id="JBHHMI010000034">
    <property type="protein sequence ID" value="MFB5269589.1"/>
    <property type="molecule type" value="Genomic_DNA"/>
</dbReference>
<dbReference type="PANTHER" id="PTHR21016:SF25">
    <property type="entry name" value="TM2 DOMAIN-CONTAINING PROTEIN DDB_G0277895-RELATED"/>
    <property type="match status" value="1"/>
</dbReference>
<evidence type="ECO:0000256" key="1">
    <source>
        <dbReference type="ARBA" id="ARBA00004141"/>
    </source>
</evidence>
<evidence type="ECO:0000256" key="4">
    <source>
        <dbReference type="ARBA" id="ARBA00023136"/>
    </source>
</evidence>
<dbReference type="InterPro" id="IPR007829">
    <property type="entry name" value="TM2"/>
</dbReference>
<evidence type="ECO:0000256" key="3">
    <source>
        <dbReference type="ARBA" id="ARBA00022989"/>
    </source>
</evidence>